<dbReference type="SMART" id="SM00369">
    <property type="entry name" value="LRR_TYP"/>
    <property type="match status" value="8"/>
</dbReference>
<dbReference type="InterPro" id="IPR003591">
    <property type="entry name" value="Leu-rich_rpt_typical-subtyp"/>
</dbReference>
<feature type="domain" description="Ig-like" evidence="16">
    <location>
        <begin position="406"/>
        <end position="516"/>
    </location>
</feature>
<sequence length="856" mass="95328">MEVLVTLLMVLTLVVASVAVTATQCPALCSCVESTITCNGKGLIAVPDMEGGERFTALYIRKTNITSINGHSFLSMPNLQNVSITEGPLRTIAADTFQPLKRLKSLNLINNDLRTFEIASSSAASELKSLDLSGNKISRITEDTFGLLASLETLALTNNQINHIFDNVFADQARLRDLDLSGNKITRIDEEGFAGLSSVQRLDLGRNALAAISHAVFWPMVSLRELILSGNVFGSLERMFTSTWSLRRLELRNMWALETLGRDSLKGLANLEELVLVENPQLQHVHPRAFQWLTSVRSVDLSLNPDLREIPDMTNLHRLLRLRLGETGLRCGCQLQWVHDWLQSDNHTLVDSFKLSCDVLPSNGGVTEFPLGRRNVLDLLSEQARDNSCDYINIDAFKEINKVRVGAAAILECAAVGYPRPSVLWETPRLKVYVLNATSPDDHVPAAQPNATVIAGDDDARAADDREYNEVSDTNRVRVLSNGNLYIGYVLRSDGGHYTCTAYNARGNRTALMRLALDYEVLMKLNSDSSLIGFCSSFAFFVVALIIMYTRKKTSEQCVGSSRSSRMQQLRCTLLNLEMQKQQQMERMREQYNAQLRQLRDNYNTKMLGLRDSYGNQLERVRTIRGYNFSGDTMSRVCENYNMQVGRLKDYASQNVDRVRESYNMQVQRLRDYSALQLDRLYKQYRVQQKHVSKIMETLNIDNCKTTLQADKSGSILFDSEVTLESFFESSMPMPNMDAGHGNGVILEEDEERGGAGSDDESSEYQTIKDTESRASLQNISDDDDDDAAAARDEEAVADDDDQQSEEHLPVCEATGESSGDERVHAVAGATRESSGDSSSERPSTDSGGSTTPTGN</sequence>
<evidence type="ECO:0000256" key="12">
    <source>
        <dbReference type="ARBA" id="ARBA00023303"/>
    </source>
</evidence>
<keyword evidence="8" id="KW-1133">Transmembrane helix</keyword>
<keyword evidence="3" id="KW-1003">Cell membrane</keyword>
<dbReference type="RefSeq" id="XP_014682011.1">
    <property type="nucleotide sequence ID" value="XM_014826525.1"/>
</dbReference>
<keyword evidence="7" id="KW-0677">Repeat</keyword>
<feature type="region of interest" description="Disordered" evidence="14">
    <location>
        <begin position="750"/>
        <end position="856"/>
    </location>
</feature>
<keyword evidence="11" id="KW-1015">Disulfide bond</keyword>
<proteinExistence type="predicted"/>
<dbReference type="SUPFAM" id="SSF52058">
    <property type="entry name" value="L domain-like"/>
    <property type="match status" value="1"/>
</dbReference>
<dbReference type="InterPro" id="IPR051432">
    <property type="entry name" value="KCNMA1_auxiliary"/>
</dbReference>
<dbReference type="InterPro" id="IPR013783">
    <property type="entry name" value="Ig-like_fold"/>
</dbReference>
<evidence type="ECO:0000313" key="18">
    <source>
        <dbReference type="RefSeq" id="XP_014682011.1"/>
    </source>
</evidence>
<keyword evidence="5" id="KW-0812">Transmembrane</keyword>
<evidence type="ECO:0000256" key="1">
    <source>
        <dbReference type="ARBA" id="ARBA00004162"/>
    </source>
</evidence>
<dbReference type="PANTHER" id="PTHR46473">
    <property type="entry name" value="GH08155P"/>
    <property type="match status" value="1"/>
</dbReference>
<keyword evidence="9" id="KW-0406">Ion transport</keyword>
<evidence type="ECO:0000256" key="11">
    <source>
        <dbReference type="ARBA" id="ARBA00023157"/>
    </source>
</evidence>
<keyword evidence="4" id="KW-0433">Leucine-rich repeat</keyword>
<comment type="subcellular location">
    <subcellularLocation>
        <location evidence="1">Cell membrane</location>
        <topology evidence="1">Single-pass membrane protein</topology>
    </subcellularLocation>
</comment>
<evidence type="ECO:0000256" key="9">
    <source>
        <dbReference type="ARBA" id="ARBA00023065"/>
    </source>
</evidence>
<reference evidence="18" key="1">
    <citation type="submission" date="2025-08" db="UniProtKB">
        <authorList>
            <consortium name="RefSeq"/>
        </authorList>
    </citation>
    <scope>IDENTIFICATION</scope>
</reference>
<dbReference type="InterPro" id="IPR007110">
    <property type="entry name" value="Ig-like_dom"/>
</dbReference>
<evidence type="ECO:0000259" key="16">
    <source>
        <dbReference type="PROSITE" id="PS50835"/>
    </source>
</evidence>
<feature type="chain" id="PRO_5045982749" evidence="15">
    <location>
        <begin position="17"/>
        <end position="856"/>
    </location>
</feature>
<evidence type="ECO:0000313" key="17">
    <source>
        <dbReference type="Proteomes" id="UP000695022"/>
    </source>
</evidence>
<dbReference type="Pfam" id="PF00560">
    <property type="entry name" value="LRR_1"/>
    <property type="match status" value="1"/>
</dbReference>
<evidence type="ECO:0000256" key="3">
    <source>
        <dbReference type="ARBA" id="ARBA00022475"/>
    </source>
</evidence>
<organism evidence="17 18">
    <name type="scientific">Priapulus caudatus</name>
    <name type="common">Priapulid worm</name>
    <dbReference type="NCBI Taxonomy" id="37621"/>
    <lineage>
        <taxon>Eukaryota</taxon>
        <taxon>Metazoa</taxon>
        <taxon>Ecdysozoa</taxon>
        <taxon>Scalidophora</taxon>
        <taxon>Priapulida</taxon>
        <taxon>Priapulimorpha</taxon>
        <taxon>Priapulimorphida</taxon>
        <taxon>Priapulidae</taxon>
        <taxon>Priapulus</taxon>
    </lineage>
</organism>
<feature type="compositionally biased region" description="Low complexity" evidence="14">
    <location>
        <begin position="845"/>
        <end position="856"/>
    </location>
</feature>
<evidence type="ECO:0000256" key="6">
    <source>
        <dbReference type="ARBA" id="ARBA00022729"/>
    </source>
</evidence>
<keyword evidence="17" id="KW-1185">Reference proteome</keyword>
<keyword evidence="6 15" id="KW-0732">Signal</keyword>
<dbReference type="InterPro" id="IPR032675">
    <property type="entry name" value="LRR_dom_sf"/>
</dbReference>
<keyword evidence="10" id="KW-0472">Membrane</keyword>
<keyword evidence="12" id="KW-0407">Ion channel</keyword>
<dbReference type="Pfam" id="PF13855">
    <property type="entry name" value="LRR_8"/>
    <property type="match status" value="3"/>
</dbReference>
<evidence type="ECO:0000256" key="15">
    <source>
        <dbReference type="SAM" id="SignalP"/>
    </source>
</evidence>
<keyword evidence="13" id="KW-0175">Coiled coil</keyword>
<evidence type="ECO:0000256" key="10">
    <source>
        <dbReference type="ARBA" id="ARBA00023136"/>
    </source>
</evidence>
<evidence type="ECO:0000256" key="13">
    <source>
        <dbReference type="SAM" id="Coils"/>
    </source>
</evidence>
<evidence type="ECO:0000256" key="8">
    <source>
        <dbReference type="ARBA" id="ARBA00022989"/>
    </source>
</evidence>
<name>A0ABM1FC40_PRICU</name>
<feature type="signal peptide" evidence="15">
    <location>
        <begin position="1"/>
        <end position="16"/>
    </location>
</feature>
<evidence type="ECO:0000256" key="4">
    <source>
        <dbReference type="ARBA" id="ARBA00022614"/>
    </source>
</evidence>
<evidence type="ECO:0000256" key="7">
    <source>
        <dbReference type="ARBA" id="ARBA00022737"/>
    </source>
</evidence>
<dbReference type="PROSITE" id="PS51450">
    <property type="entry name" value="LRR"/>
    <property type="match status" value="2"/>
</dbReference>
<dbReference type="Proteomes" id="UP000695022">
    <property type="component" value="Unplaced"/>
</dbReference>
<accession>A0ABM1FC40</accession>
<protein>
    <submittedName>
        <fullName evidence="18">Immunoglobulin domain and leucine-rich repeat-containing protein 2-like</fullName>
    </submittedName>
</protein>
<evidence type="ECO:0000256" key="5">
    <source>
        <dbReference type="ARBA" id="ARBA00022692"/>
    </source>
</evidence>
<evidence type="ECO:0000256" key="2">
    <source>
        <dbReference type="ARBA" id="ARBA00022448"/>
    </source>
</evidence>
<dbReference type="InterPro" id="IPR001611">
    <property type="entry name" value="Leu-rich_rpt"/>
</dbReference>
<feature type="coiled-coil region" evidence="13">
    <location>
        <begin position="567"/>
        <end position="602"/>
    </location>
</feature>
<keyword evidence="2" id="KW-0813">Transport</keyword>
<evidence type="ECO:0000256" key="14">
    <source>
        <dbReference type="SAM" id="MobiDB-lite"/>
    </source>
</evidence>
<dbReference type="Gene3D" id="3.80.10.10">
    <property type="entry name" value="Ribonuclease Inhibitor"/>
    <property type="match status" value="2"/>
</dbReference>
<gene>
    <name evidence="18" type="primary">LOC106821635</name>
</gene>
<dbReference type="PROSITE" id="PS50835">
    <property type="entry name" value="IG_LIKE"/>
    <property type="match status" value="1"/>
</dbReference>
<dbReference type="InterPro" id="IPR036179">
    <property type="entry name" value="Ig-like_dom_sf"/>
</dbReference>
<dbReference type="SUPFAM" id="SSF48726">
    <property type="entry name" value="Immunoglobulin"/>
    <property type="match status" value="1"/>
</dbReference>
<dbReference type="PANTHER" id="PTHR46473:SF10">
    <property type="entry name" value="LD45603P-RELATED"/>
    <property type="match status" value="1"/>
</dbReference>
<dbReference type="Gene3D" id="2.60.40.10">
    <property type="entry name" value="Immunoglobulins"/>
    <property type="match status" value="1"/>
</dbReference>
<feature type="compositionally biased region" description="Acidic residues" evidence="14">
    <location>
        <begin position="750"/>
        <end position="763"/>
    </location>
</feature>
<dbReference type="GeneID" id="106821635"/>